<name>A0ABZ3HB43_9BACT</name>
<keyword evidence="2" id="KW-1185">Reference proteome</keyword>
<dbReference type="EMBL" id="CP147920">
    <property type="protein sequence ID" value="XAU15738.1"/>
    <property type="molecule type" value="Genomic_DNA"/>
</dbReference>
<evidence type="ECO:0000313" key="1">
    <source>
        <dbReference type="EMBL" id="XAU15738.1"/>
    </source>
</evidence>
<dbReference type="RefSeq" id="WP_345973102.1">
    <property type="nucleotide sequence ID" value="NZ_CP147920.1"/>
</dbReference>
<proteinExistence type="predicted"/>
<gene>
    <name evidence="1" type="ORF">WCY31_03320</name>
</gene>
<organism evidence="1 2">
    <name type="scientific">Sulfurimonas diazotrophicus</name>
    <dbReference type="NCBI Taxonomy" id="3131939"/>
    <lineage>
        <taxon>Bacteria</taxon>
        <taxon>Pseudomonadati</taxon>
        <taxon>Campylobacterota</taxon>
        <taxon>Epsilonproteobacteria</taxon>
        <taxon>Campylobacterales</taxon>
        <taxon>Sulfurimonadaceae</taxon>
        <taxon>Sulfurimonas</taxon>
    </lineage>
</organism>
<dbReference type="Proteomes" id="UP001447842">
    <property type="component" value="Chromosome"/>
</dbReference>
<evidence type="ECO:0000313" key="2">
    <source>
        <dbReference type="Proteomes" id="UP001447842"/>
    </source>
</evidence>
<protein>
    <submittedName>
        <fullName evidence="1">Uncharacterized protein</fullName>
    </submittedName>
</protein>
<accession>A0ABZ3HB43</accession>
<reference evidence="1 2" key="1">
    <citation type="submission" date="2024-03" db="EMBL/GenBank/DDBJ databases">
        <title>Sulfurimonas sp. HSL3-1.</title>
        <authorList>
            <person name="Wang S."/>
        </authorList>
    </citation>
    <scope>NUCLEOTIDE SEQUENCE [LARGE SCALE GENOMIC DNA]</scope>
    <source>
        <strain evidence="1 2">HSL3-1</strain>
    </source>
</reference>
<sequence length="178" mass="20299">MSLLALVTTLLSASSSGSLYTLYQNGQYLRACNQGAKMLHRHEQDERFVSLYAFSCLEADRIDRLALPAVILNHSEEARRNATYFAAILLQRNLLINALENQTPLTGLKLPTSDHLLSRVFDLYSANHYVKSGDSYVLTDPQTPRRSYKLFLRHSGQSLQLGITEYYDTILTKQHIYR</sequence>